<dbReference type="PaxDb" id="273075-Ta1316"/>
<dbReference type="GO" id="GO:0043168">
    <property type="term" value="F:anion binding"/>
    <property type="evidence" value="ECO:0007669"/>
    <property type="project" value="UniProtKB-ARBA"/>
</dbReference>
<dbReference type="InterPro" id="IPR036291">
    <property type="entry name" value="NAD(P)-bd_dom_sf"/>
</dbReference>
<dbReference type="Pfam" id="PF00107">
    <property type="entry name" value="ADH_zinc_N"/>
    <property type="match status" value="1"/>
</dbReference>
<dbReference type="SUPFAM" id="SSF50129">
    <property type="entry name" value="GroES-like"/>
    <property type="match status" value="1"/>
</dbReference>
<dbReference type="RefSeq" id="WP_010901722.1">
    <property type="nucleotide sequence ID" value="NC_002578.1"/>
</dbReference>
<dbReference type="Gene3D" id="3.90.180.10">
    <property type="entry name" value="Medium-chain alcohol dehydrogenases, catalytic domain"/>
    <property type="match status" value="1"/>
</dbReference>
<dbReference type="InterPro" id="IPR020843">
    <property type="entry name" value="ER"/>
</dbReference>
<dbReference type="GO" id="GO:0044281">
    <property type="term" value="P:small molecule metabolic process"/>
    <property type="evidence" value="ECO:0007669"/>
    <property type="project" value="UniProtKB-ARBA"/>
</dbReference>
<keyword evidence="1" id="KW-0521">NADP</keyword>
<evidence type="ECO:0000259" key="2">
    <source>
        <dbReference type="SMART" id="SM00829"/>
    </source>
</evidence>
<dbReference type="InParanoid" id="Q9HIM3"/>
<evidence type="ECO:0000256" key="1">
    <source>
        <dbReference type="ARBA" id="ARBA00022857"/>
    </source>
</evidence>
<dbReference type="GO" id="GO:0030554">
    <property type="term" value="F:adenyl nucleotide binding"/>
    <property type="evidence" value="ECO:0007669"/>
    <property type="project" value="UniProtKB-ARBA"/>
</dbReference>
<dbReference type="Pfam" id="PF08240">
    <property type="entry name" value="ADH_N"/>
    <property type="match status" value="1"/>
</dbReference>
<accession>Q9HIM3</accession>
<sequence>MKAALVYEPLGNENLRIEDVDDPKVLDGQVLIEVRKAGLNPVDYNTINGKIVYKLNPLPHIPGTEVYGVVAQDSGNFKKGDRVVVYNRVFDGTCDQCISGNEHLCTAGGIWGVVSNGGYAQKVAVPEKNVFRLPKNVSDEMAASIGVAALTSFRALRLAGCAPGKSVLIFGASGNTGMFSVQMASMMGCDVYAVSRKDWIEEFGATEVFEADEIPDSMKFDIVVNPLGTLFWKESLKHLGIRGSLVTFGIFTGREGSIDIADLYTGERRILGSTGGTRSDLRDLLEFMKMHDLRVKISREFKLTEMQDALKFYNEDHDGRILISMRVS</sequence>
<dbReference type="InterPro" id="IPR011032">
    <property type="entry name" value="GroES-like_sf"/>
</dbReference>
<dbReference type="KEGG" id="tac:Ta1316"/>
<organism evidence="3 4">
    <name type="scientific">Thermoplasma acidophilum (strain ATCC 25905 / DSM 1728 / JCM 9062 / NBRC 15155 / AMRC-C165)</name>
    <dbReference type="NCBI Taxonomy" id="273075"/>
    <lineage>
        <taxon>Archaea</taxon>
        <taxon>Methanobacteriati</taxon>
        <taxon>Thermoplasmatota</taxon>
        <taxon>Thermoplasmata</taxon>
        <taxon>Thermoplasmatales</taxon>
        <taxon>Thermoplasmataceae</taxon>
        <taxon>Thermoplasma</taxon>
    </lineage>
</organism>
<dbReference type="AlphaFoldDB" id="Q9HIM3"/>
<reference evidence="3 4" key="1">
    <citation type="journal article" date="2000" name="Nature">
        <title>The genome sequence of the thermoacidophilic scavenger Thermoplasma acidophilum.</title>
        <authorList>
            <person name="Ruepp A."/>
            <person name="Graml W."/>
            <person name="Santos-Martinez M.L."/>
            <person name="Koretke K.K."/>
            <person name="Volker C."/>
            <person name="Mewes H.W."/>
            <person name="Frishman D."/>
            <person name="Stocker S."/>
            <person name="Lupas A.N."/>
            <person name="Baumeister W."/>
        </authorList>
    </citation>
    <scope>NUCLEOTIDE SEQUENCE [LARGE SCALE GENOMIC DNA]</scope>
    <source>
        <strain evidence="4">ATCC 25905 / DSM 1728 / JCM 9062 / NBRC 15155 / AMRC-C165</strain>
    </source>
</reference>
<dbReference type="PANTHER" id="PTHR44154">
    <property type="entry name" value="QUINONE OXIDOREDUCTASE"/>
    <property type="match status" value="1"/>
</dbReference>
<dbReference type="STRING" id="273075.gene:9572539"/>
<evidence type="ECO:0000313" key="3">
    <source>
        <dbReference type="EMBL" id="CAC12437.1"/>
    </source>
</evidence>
<dbReference type="InterPro" id="IPR013149">
    <property type="entry name" value="ADH-like_C"/>
</dbReference>
<dbReference type="InterPro" id="IPR013154">
    <property type="entry name" value="ADH-like_N"/>
</dbReference>
<dbReference type="SUPFAM" id="SSF51735">
    <property type="entry name" value="NAD(P)-binding Rossmann-fold domains"/>
    <property type="match status" value="1"/>
</dbReference>
<protein>
    <submittedName>
        <fullName evidence="3">Alcohol dehydrogenase related protein</fullName>
    </submittedName>
</protein>
<dbReference type="SMART" id="SM00829">
    <property type="entry name" value="PKS_ER"/>
    <property type="match status" value="1"/>
</dbReference>
<dbReference type="SMR" id="Q9HIM3"/>
<dbReference type="EnsemblBacteria" id="CAC12437">
    <property type="protein sequence ID" value="CAC12437"/>
    <property type="gene ID" value="CAC12437"/>
</dbReference>
<dbReference type="HOGENOM" id="CLU_026673_3_4_2"/>
<dbReference type="InterPro" id="IPR051603">
    <property type="entry name" value="Zinc-ADH_QOR/CCCR"/>
</dbReference>
<dbReference type="OrthoDB" id="8709at2157"/>
<dbReference type="EMBL" id="AL445067">
    <property type="protein sequence ID" value="CAC12437.1"/>
    <property type="molecule type" value="Genomic_DNA"/>
</dbReference>
<feature type="domain" description="Enoyl reductase (ER)" evidence="2">
    <location>
        <begin position="11"/>
        <end position="323"/>
    </location>
</feature>
<keyword evidence="4" id="KW-1185">Reference proteome</keyword>
<dbReference type="FunCoup" id="Q9HIM3">
    <property type="interactions" value="19"/>
</dbReference>
<proteinExistence type="predicted"/>
<dbReference type="PANTHER" id="PTHR44154:SF1">
    <property type="entry name" value="QUINONE OXIDOREDUCTASE"/>
    <property type="match status" value="1"/>
</dbReference>
<gene>
    <name evidence="3" type="ordered locus">Ta1316</name>
</gene>
<dbReference type="eggNOG" id="arCOG01458">
    <property type="taxonomic scope" value="Archaea"/>
</dbReference>
<dbReference type="GO" id="GO:0016616">
    <property type="term" value="F:oxidoreductase activity, acting on the CH-OH group of donors, NAD or NADP as acceptor"/>
    <property type="evidence" value="ECO:0007669"/>
    <property type="project" value="UniProtKB-ARBA"/>
</dbReference>
<dbReference type="Proteomes" id="UP000001024">
    <property type="component" value="Chromosome"/>
</dbReference>
<dbReference type="BRENDA" id="1.1.1.1">
    <property type="organism ID" value="6324"/>
</dbReference>
<name>Q9HIM3_THEAC</name>
<dbReference type="Gene3D" id="3.40.50.720">
    <property type="entry name" value="NAD(P)-binding Rossmann-like Domain"/>
    <property type="match status" value="1"/>
</dbReference>
<evidence type="ECO:0000313" key="4">
    <source>
        <dbReference type="Proteomes" id="UP000001024"/>
    </source>
</evidence>
<dbReference type="CDD" id="cd08264">
    <property type="entry name" value="Zn_ADH_like2"/>
    <property type="match status" value="1"/>
</dbReference>